<name>A0AAV6XI28_9LAMI</name>
<evidence type="ECO:0000313" key="1">
    <source>
        <dbReference type="EMBL" id="KAG8380176.1"/>
    </source>
</evidence>
<comment type="caution">
    <text evidence="1">The sequence shown here is derived from an EMBL/GenBank/DDBJ whole genome shotgun (WGS) entry which is preliminary data.</text>
</comment>
<gene>
    <name evidence="1" type="ORF">BUALT_Bualt07G0166300</name>
</gene>
<dbReference type="Proteomes" id="UP000826271">
    <property type="component" value="Unassembled WGS sequence"/>
</dbReference>
<proteinExistence type="predicted"/>
<evidence type="ECO:0000313" key="2">
    <source>
        <dbReference type="Proteomes" id="UP000826271"/>
    </source>
</evidence>
<organism evidence="1 2">
    <name type="scientific">Buddleja alternifolia</name>
    <dbReference type="NCBI Taxonomy" id="168488"/>
    <lineage>
        <taxon>Eukaryota</taxon>
        <taxon>Viridiplantae</taxon>
        <taxon>Streptophyta</taxon>
        <taxon>Embryophyta</taxon>
        <taxon>Tracheophyta</taxon>
        <taxon>Spermatophyta</taxon>
        <taxon>Magnoliopsida</taxon>
        <taxon>eudicotyledons</taxon>
        <taxon>Gunneridae</taxon>
        <taxon>Pentapetalae</taxon>
        <taxon>asterids</taxon>
        <taxon>lamiids</taxon>
        <taxon>Lamiales</taxon>
        <taxon>Scrophulariaceae</taxon>
        <taxon>Buddlejeae</taxon>
        <taxon>Buddleja</taxon>
    </lineage>
</organism>
<dbReference type="AlphaFoldDB" id="A0AAV6XI28"/>
<protein>
    <submittedName>
        <fullName evidence="1">Uncharacterized protein</fullName>
    </submittedName>
</protein>
<dbReference type="EMBL" id="WHWC01000007">
    <property type="protein sequence ID" value="KAG8380176.1"/>
    <property type="molecule type" value="Genomic_DNA"/>
</dbReference>
<keyword evidence="2" id="KW-1185">Reference proteome</keyword>
<sequence length="101" mass="11619">MPCLEELAIIFCRRLTVLPHRLLRKASSFQHLEILGSPLYNRYEDKEGSDRRSLSHIPSVEMGIRFNSIILGTEAHPVERRALRRRTALSLLVPAVSLDRK</sequence>
<reference evidence="1" key="1">
    <citation type="submission" date="2019-10" db="EMBL/GenBank/DDBJ databases">
        <authorList>
            <person name="Zhang R."/>
            <person name="Pan Y."/>
            <person name="Wang J."/>
            <person name="Ma R."/>
            <person name="Yu S."/>
        </authorList>
    </citation>
    <scope>NUCLEOTIDE SEQUENCE</scope>
    <source>
        <strain evidence="1">LA-IB0</strain>
        <tissue evidence="1">Leaf</tissue>
    </source>
</reference>
<accession>A0AAV6XI28</accession>